<dbReference type="InterPro" id="IPR000014">
    <property type="entry name" value="PAS"/>
</dbReference>
<dbReference type="Gene3D" id="3.30.450.20">
    <property type="entry name" value="PAS domain"/>
    <property type="match status" value="5"/>
</dbReference>
<dbReference type="InterPro" id="IPR013656">
    <property type="entry name" value="PAS_4"/>
</dbReference>
<accession>A0ABN6DUN5</accession>
<organism evidence="16 17">
    <name type="scientific">Desulfuromonas versatilis</name>
    <dbReference type="NCBI Taxonomy" id="2802975"/>
    <lineage>
        <taxon>Bacteria</taxon>
        <taxon>Pseudomonadati</taxon>
        <taxon>Thermodesulfobacteriota</taxon>
        <taxon>Desulfuromonadia</taxon>
        <taxon>Desulfuromonadales</taxon>
        <taxon>Desulfuromonadaceae</taxon>
        <taxon>Desulfuromonas</taxon>
    </lineage>
</organism>
<evidence type="ECO:0000256" key="2">
    <source>
        <dbReference type="ARBA" id="ARBA00004141"/>
    </source>
</evidence>
<dbReference type="PROSITE" id="PS50109">
    <property type="entry name" value="HIS_KIN"/>
    <property type="match status" value="1"/>
</dbReference>
<dbReference type="CDD" id="cd00075">
    <property type="entry name" value="HATPase"/>
    <property type="match status" value="1"/>
</dbReference>
<dbReference type="Pfam" id="PF00989">
    <property type="entry name" value="PAS"/>
    <property type="match status" value="2"/>
</dbReference>
<evidence type="ECO:0000256" key="6">
    <source>
        <dbReference type="ARBA" id="ARBA00022692"/>
    </source>
</evidence>
<dbReference type="InterPro" id="IPR004358">
    <property type="entry name" value="Sig_transdc_His_kin-like_C"/>
</dbReference>
<dbReference type="Gene3D" id="1.10.287.130">
    <property type="match status" value="1"/>
</dbReference>
<feature type="domain" description="PAS" evidence="14">
    <location>
        <begin position="286"/>
        <end position="356"/>
    </location>
</feature>
<dbReference type="Pfam" id="PF08448">
    <property type="entry name" value="PAS_4"/>
    <property type="match status" value="1"/>
</dbReference>
<keyword evidence="8" id="KW-0418">Kinase</keyword>
<evidence type="ECO:0000256" key="4">
    <source>
        <dbReference type="ARBA" id="ARBA00022553"/>
    </source>
</evidence>
<dbReference type="InterPro" id="IPR036890">
    <property type="entry name" value="HATPase_C_sf"/>
</dbReference>
<dbReference type="CDD" id="cd00130">
    <property type="entry name" value="PAS"/>
    <property type="match status" value="3"/>
</dbReference>
<dbReference type="Pfam" id="PF12860">
    <property type="entry name" value="PAS_7"/>
    <property type="match status" value="1"/>
</dbReference>
<dbReference type="PROSITE" id="PS50113">
    <property type="entry name" value="PAC"/>
    <property type="match status" value="2"/>
</dbReference>
<evidence type="ECO:0000259" key="13">
    <source>
        <dbReference type="PROSITE" id="PS50109"/>
    </source>
</evidence>
<evidence type="ECO:0000259" key="15">
    <source>
        <dbReference type="PROSITE" id="PS50113"/>
    </source>
</evidence>
<dbReference type="SUPFAM" id="SSF55874">
    <property type="entry name" value="ATPase domain of HSP90 chaperone/DNA topoisomerase II/histidine kinase"/>
    <property type="match status" value="1"/>
</dbReference>
<feature type="domain" description="Histidine kinase" evidence="13">
    <location>
        <begin position="675"/>
        <end position="891"/>
    </location>
</feature>
<dbReference type="PANTHER" id="PTHR42878:SF7">
    <property type="entry name" value="SENSOR HISTIDINE KINASE GLRK"/>
    <property type="match status" value="1"/>
</dbReference>
<keyword evidence="6" id="KW-0812">Transmembrane</keyword>
<keyword evidence="9" id="KW-0067">ATP-binding</keyword>
<keyword evidence="7" id="KW-0547">Nucleotide-binding</keyword>
<gene>
    <name evidence="16" type="ORF">DESUT3_08970</name>
</gene>
<dbReference type="PRINTS" id="PR00344">
    <property type="entry name" value="BCTRLSENSOR"/>
</dbReference>
<keyword evidence="10" id="KW-1133">Transmembrane helix</keyword>
<dbReference type="InterPro" id="IPR050351">
    <property type="entry name" value="BphY/WalK/GraS-like"/>
</dbReference>
<keyword evidence="4" id="KW-0597">Phosphoprotein</keyword>
<dbReference type="SMART" id="SM00086">
    <property type="entry name" value="PAC"/>
    <property type="match status" value="3"/>
</dbReference>
<name>A0ABN6DUN5_9BACT</name>
<dbReference type="InterPro" id="IPR001610">
    <property type="entry name" value="PAC"/>
</dbReference>
<dbReference type="SUPFAM" id="SSF47384">
    <property type="entry name" value="Homodimeric domain of signal transducing histidine kinase"/>
    <property type="match status" value="1"/>
</dbReference>
<evidence type="ECO:0000256" key="1">
    <source>
        <dbReference type="ARBA" id="ARBA00000085"/>
    </source>
</evidence>
<dbReference type="RefSeq" id="WP_221251270.1">
    <property type="nucleotide sequence ID" value="NZ_AP024355.1"/>
</dbReference>
<dbReference type="InterPro" id="IPR003661">
    <property type="entry name" value="HisK_dim/P_dom"/>
</dbReference>
<keyword evidence="12" id="KW-0472">Membrane</keyword>
<feature type="domain" description="PAC" evidence="15">
    <location>
        <begin position="360"/>
        <end position="412"/>
    </location>
</feature>
<sequence length="906" mass="101164">MKKAFDVRADYERMRRQLIGLGEGSFRKSHYPQLQQRLAELERFRSLLDHSNDAIFLLEAASGKIVDFNLTACRLCACERELLSSSKLVDFAHLSGVGSRQTAPGRELVTTTLATRDGGEIPVEITLSEVTFDGVAYQVAVVRDIARRVQARQELESHQVLLNSVLNNSDNAFLALDEKRRVIYYNEHYLRLYPFGREFMDASPSIEQLIRQACRIGIYPCEQVEELIARRIQQMESSSPVNRVETPRLDGVDIEAIVTKLPGGGFLVTFRDVTERRLSEAAVRESEERFRSVFEISAAGILILSPEGRIVQANPAFCRFVGYSRQDLLDHPLTELSSFDDRSSFERDYQAVVRGRSPVATLEKRFVCKDGSIVWGHTTVACVVDTVPRPLYCIAVIQDVTDRKKAEEALRESEERFRSIFENAAAGMGVIAVDGRFLQVNQALCRFLGYSREELLGRGMLDVTSAEDRELILRLFEEVRGGRQQVFNFERRFLRKDGSIVWGQTTSAWLLDESFVPSYAVVLVQDITDRKQAVLGLQKALRETEAARKEIDAILRSVADPLVVTDDAGRITMMNRAAEEAFGARLSEAITRPLDNFIRDRFAESGSSVSLVKGGGKGPRLLELPGADPRHPRFFQARRSLFHDPAGRQAGLIVLFRDITREREIDRMKTDFISTAAHELRTPLTSILGFSQVLLDPEGLRSEEQREFLQYIHDRGLALAGIVSELLDIARIESGQGLVLQRFPCTPAEILNLMDPLMKTAGQGHLFEVALENQGVRLLVDKAKTGQVLENLLSNAIKYSSKGGRISISGQPTGGVYRFVVSDQGMGMSPDQVARVFDKFYRADASNTAIGGVGLGMSIVRYIVEAHGGKIWVESELGRGTAVFFTLPLASPELQSENQASRSGEE</sequence>
<dbReference type="PANTHER" id="PTHR42878">
    <property type="entry name" value="TWO-COMPONENT HISTIDINE KINASE"/>
    <property type="match status" value="1"/>
</dbReference>
<dbReference type="InterPro" id="IPR005467">
    <property type="entry name" value="His_kinase_dom"/>
</dbReference>
<feature type="domain" description="PAC" evidence="15">
    <location>
        <begin position="487"/>
        <end position="539"/>
    </location>
</feature>
<comment type="subcellular location">
    <subcellularLocation>
        <location evidence="2">Membrane</location>
        <topology evidence="2">Multi-pass membrane protein</topology>
    </subcellularLocation>
</comment>
<dbReference type="Pfam" id="PF02518">
    <property type="entry name" value="HATPase_c"/>
    <property type="match status" value="1"/>
</dbReference>
<evidence type="ECO:0000313" key="16">
    <source>
        <dbReference type="EMBL" id="BCR03828.1"/>
    </source>
</evidence>
<feature type="domain" description="PAS" evidence="14">
    <location>
        <begin position="413"/>
        <end position="483"/>
    </location>
</feature>
<evidence type="ECO:0000256" key="3">
    <source>
        <dbReference type="ARBA" id="ARBA00012438"/>
    </source>
</evidence>
<evidence type="ECO:0000313" key="17">
    <source>
        <dbReference type="Proteomes" id="UP001319827"/>
    </source>
</evidence>
<dbReference type="NCBIfam" id="TIGR00229">
    <property type="entry name" value="sensory_box"/>
    <property type="match status" value="4"/>
</dbReference>
<evidence type="ECO:0000256" key="11">
    <source>
        <dbReference type="ARBA" id="ARBA00023012"/>
    </source>
</evidence>
<keyword evidence="11" id="KW-0902">Two-component regulatory system</keyword>
<proteinExistence type="predicted"/>
<protein>
    <recommendedName>
        <fullName evidence="3">histidine kinase</fullName>
        <ecNumber evidence="3">2.7.13.3</ecNumber>
    </recommendedName>
</protein>
<dbReference type="SMART" id="SM00388">
    <property type="entry name" value="HisKA"/>
    <property type="match status" value="1"/>
</dbReference>
<dbReference type="InterPro" id="IPR013767">
    <property type="entry name" value="PAS_fold"/>
</dbReference>
<reference evidence="16 17" key="2">
    <citation type="journal article" date="2021" name="Int. J. Syst. Evol. Microbiol.">
        <title>Isolation and Polyphasic Characterization of Desulfuromonas versatilis sp. Nov., an Electrogenic Bacteria Capable of Versatile Metabolism Isolated from a Graphene Oxide-Reducing Enrichment Culture.</title>
        <authorList>
            <person name="Xie L."/>
            <person name="Yoshida N."/>
            <person name="Ishii S."/>
            <person name="Meng L."/>
        </authorList>
    </citation>
    <scope>NUCLEOTIDE SEQUENCE [LARGE SCALE GENOMIC DNA]</scope>
    <source>
        <strain evidence="16 17">NIT-T3</strain>
    </source>
</reference>
<evidence type="ECO:0000259" key="14">
    <source>
        <dbReference type="PROSITE" id="PS50112"/>
    </source>
</evidence>
<dbReference type="Gene3D" id="3.30.565.10">
    <property type="entry name" value="Histidine kinase-like ATPase, C-terminal domain"/>
    <property type="match status" value="1"/>
</dbReference>
<dbReference type="Proteomes" id="UP001319827">
    <property type="component" value="Chromosome"/>
</dbReference>
<dbReference type="InterPro" id="IPR036097">
    <property type="entry name" value="HisK_dim/P_sf"/>
</dbReference>
<dbReference type="SMART" id="SM00091">
    <property type="entry name" value="PAS"/>
    <property type="match status" value="5"/>
</dbReference>
<dbReference type="Pfam" id="PF13426">
    <property type="entry name" value="PAS_9"/>
    <property type="match status" value="1"/>
</dbReference>
<dbReference type="EC" id="2.7.13.3" evidence="3"/>
<dbReference type="PROSITE" id="PS50112">
    <property type="entry name" value="PAS"/>
    <property type="match status" value="3"/>
</dbReference>
<evidence type="ECO:0000256" key="9">
    <source>
        <dbReference type="ARBA" id="ARBA00022840"/>
    </source>
</evidence>
<evidence type="ECO:0000256" key="12">
    <source>
        <dbReference type="ARBA" id="ARBA00023136"/>
    </source>
</evidence>
<dbReference type="InterPro" id="IPR035965">
    <property type="entry name" value="PAS-like_dom_sf"/>
</dbReference>
<dbReference type="Pfam" id="PF00512">
    <property type="entry name" value="HisKA"/>
    <property type="match status" value="1"/>
</dbReference>
<keyword evidence="17" id="KW-1185">Reference proteome</keyword>
<reference evidence="16 17" key="1">
    <citation type="journal article" date="2016" name="C (Basel)">
        <title>Selective Growth of and Electricity Production by Marine Exoelectrogenic Bacteria in Self-Aggregated Hydrogel of Microbially Reduced Graphene Oxide.</title>
        <authorList>
            <person name="Yoshida N."/>
            <person name="Goto Y."/>
            <person name="Miyata Y."/>
        </authorList>
    </citation>
    <scope>NUCLEOTIDE SEQUENCE [LARGE SCALE GENOMIC DNA]</scope>
    <source>
        <strain evidence="16 17">NIT-T3</strain>
    </source>
</reference>
<dbReference type="CDD" id="cd00082">
    <property type="entry name" value="HisKA"/>
    <property type="match status" value="1"/>
</dbReference>
<comment type="catalytic activity">
    <reaction evidence="1">
        <text>ATP + protein L-histidine = ADP + protein N-phospho-L-histidine.</text>
        <dbReference type="EC" id="2.7.13.3"/>
    </reaction>
</comment>
<evidence type="ECO:0000256" key="5">
    <source>
        <dbReference type="ARBA" id="ARBA00022679"/>
    </source>
</evidence>
<feature type="domain" description="PAS" evidence="14">
    <location>
        <begin position="547"/>
        <end position="592"/>
    </location>
</feature>
<dbReference type="SMART" id="SM00387">
    <property type="entry name" value="HATPase_c"/>
    <property type="match status" value="1"/>
</dbReference>
<keyword evidence="5" id="KW-0808">Transferase</keyword>
<dbReference type="InterPro" id="IPR000700">
    <property type="entry name" value="PAS-assoc_C"/>
</dbReference>
<dbReference type="InterPro" id="IPR003594">
    <property type="entry name" value="HATPase_dom"/>
</dbReference>
<evidence type="ECO:0000256" key="10">
    <source>
        <dbReference type="ARBA" id="ARBA00022989"/>
    </source>
</evidence>
<dbReference type="EMBL" id="AP024355">
    <property type="protein sequence ID" value="BCR03828.1"/>
    <property type="molecule type" value="Genomic_DNA"/>
</dbReference>
<evidence type="ECO:0000256" key="7">
    <source>
        <dbReference type="ARBA" id="ARBA00022741"/>
    </source>
</evidence>
<evidence type="ECO:0000256" key="8">
    <source>
        <dbReference type="ARBA" id="ARBA00022777"/>
    </source>
</evidence>
<dbReference type="Gene3D" id="6.10.250.490">
    <property type="match status" value="1"/>
</dbReference>
<dbReference type="SUPFAM" id="SSF55785">
    <property type="entry name" value="PYP-like sensor domain (PAS domain)"/>
    <property type="match status" value="5"/>
</dbReference>